<dbReference type="InterPro" id="IPR023298">
    <property type="entry name" value="ATPase_P-typ_TM_dom_sf"/>
</dbReference>
<evidence type="ECO:0000256" key="15">
    <source>
        <dbReference type="ARBA" id="ARBA00023136"/>
    </source>
</evidence>
<dbReference type="SUPFAM" id="SSF81653">
    <property type="entry name" value="Calcium ATPase, transduction domain A"/>
    <property type="match status" value="1"/>
</dbReference>
<evidence type="ECO:0000256" key="7">
    <source>
        <dbReference type="ARBA" id="ARBA00022741"/>
    </source>
</evidence>
<evidence type="ECO:0000256" key="11">
    <source>
        <dbReference type="ARBA" id="ARBA00022967"/>
    </source>
</evidence>
<dbReference type="PROSITE" id="PS00154">
    <property type="entry name" value="ATPASE_E1_E2"/>
    <property type="match status" value="1"/>
</dbReference>
<keyword evidence="4 16" id="KW-0812">Transmembrane</keyword>
<keyword evidence="8" id="KW-0187">Copper transport</keyword>
<dbReference type="SUPFAM" id="SSF81665">
    <property type="entry name" value="Calcium ATPase, transmembrane domain M"/>
    <property type="match status" value="1"/>
</dbReference>
<evidence type="ECO:0000256" key="1">
    <source>
        <dbReference type="ARBA" id="ARBA00004127"/>
    </source>
</evidence>
<dbReference type="Pfam" id="PF00403">
    <property type="entry name" value="HMA"/>
    <property type="match status" value="3"/>
</dbReference>
<dbReference type="PROSITE" id="PS01047">
    <property type="entry name" value="HMA_1"/>
    <property type="match status" value="3"/>
</dbReference>
<dbReference type="NCBIfam" id="TIGR00003">
    <property type="entry name" value="copper ion binding protein"/>
    <property type="match status" value="3"/>
</dbReference>
<evidence type="ECO:0000256" key="3">
    <source>
        <dbReference type="ARBA" id="ARBA00022448"/>
    </source>
</evidence>
<dbReference type="Proteomes" id="UP000256971">
    <property type="component" value="Chromosome"/>
</dbReference>
<dbReference type="SUPFAM" id="SSF56784">
    <property type="entry name" value="HAD-like"/>
    <property type="match status" value="1"/>
</dbReference>
<evidence type="ECO:0000256" key="4">
    <source>
        <dbReference type="ARBA" id="ARBA00022692"/>
    </source>
</evidence>
<dbReference type="NCBIfam" id="TIGR01494">
    <property type="entry name" value="ATPase_P-type"/>
    <property type="match status" value="1"/>
</dbReference>
<dbReference type="PRINTS" id="PR00120">
    <property type="entry name" value="HATPASE"/>
</dbReference>
<dbReference type="Pfam" id="PF00122">
    <property type="entry name" value="E1-E2_ATPase"/>
    <property type="match status" value="1"/>
</dbReference>
<feature type="transmembrane region" description="Helical" evidence="16">
    <location>
        <begin position="843"/>
        <end position="862"/>
    </location>
</feature>
<dbReference type="InterPro" id="IPR036412">
    <property type="entry name" value="HAD-like_sf"/>
</dbReference>
<dbReference type="InterPro" id="IPR027256">
    <property type="entry name" value="P-typ_ATPase_IB"/>
</dbReference>
<keyword evidence="13" id="KW-0186">Copper</keyword>
<dbReference type="InterPro" id="IPR023214">
    <property type="entry name" value="HAD_sf"/>
</dbReference>
<dbReference type="CDD" id="cd00371">
    <property type="entry name" value="HMA"/>
    <property type="match status" value="3"/>
</dbReference>
<dbReference type="NCBIfam" id="TIGR01511">
    <property type="entry name" value="ATPase-IB1_Cu"/>
    <property type="match status" value="1"/>
</dbReference>
<dbReference type="InterPro" id="IPR036163">
    <property type="entry name" value="HMA_dom_sf"/>
</dbReference>
<evidence type="ECO:0000259" key="17">
    <source>
        <dbReference type="PROSITE" id="PS50846"/>
    </source>
</evidence>
<dbReference type="InterPro" id="IPR044492">
    <property type="entry name" value="P_typ_ATPase_HD_dom"/>
</dbReference>
<evidence type="ECO:0000256" key="6">
    <source>
        <dbReference type="ARBA" id="ARBA00022737"/>
    </source>
</evidence>
<dbReference type="InterPro" id="IPR023299">
    <property type="entry name" value="ATPase_P-typ_cyto_dom_N"/>
</dbReference>
<keyword evidence="9 16" id="KW-0067">ATP-binding</keyword>
<keyword evidence="16" id="KW-1003">Cell membrane</keyword>
<keyword evidence="12 16" id="KW-1133">Transmembrane helix</keyword>
<evidence type="ECO:0000256" key="12">
    <source>
        <dbReference type="ARBA" id="ARBA00022989"/>
    </source>
</evidence>
<dbReference type="InterPro" id="IPR008250">
    <property type="entry name" value="ATPase_P-typ_transduc_dom_A_sf"/>
</dbReference>
<feature type="domain" description="HMA" evidence="17">
    <location>
        <begin position="151"/>
        <end position="214"/>
    </location>
</feature>
<keyword evidence="6" id="KW-0677">Repeat</keyword>
<dbReference type="Gene3D" id="3.40.1110.10">
    <property type="entry name" value="Calcium-transporting ATPase, cytoplasmic domain N"/>
    <property type="match status" value="1"/>
</dbReference>
<evidence type="ECO:0000256" key="8">
    <source>
        <dbReference type="ARBA" id="ARBA00022796"/>
    </source>
</evidence>
<feature type="transmembrane region" description="Helical" evidence="16">
    <location>
        <begin position="346"/>
        <end position="365"/>
    </location>
</feature>
<evidence type="ECO:0000256" key="5">
    <source>
        <dbReference type="ARBA" id="ARBA00022723"/>
    </source>
</evidence>
<dbReference type="PRINTS" id="PR00119">
    <property type="entry name" value="CATATPASE"/>
</dbReference>
<keyword evidence="19" id="KW-1185">Reference proteome</keyword>
<feature type="domain" description="HMA" evidence="17">
    <location>
        <begin position="3"/>
        <end position="68"/>
    </location>
</feature>
<evidence type="ECO:0000256" key="9">
    <source>
        <dbReference type="ARBA" id="ARBA00022840"/>
    </source>
</evidence>
<protein>
    <submittedName>
        <fullName evidence="18">Heavy metal translocating P-type ATPase</fullName>
    </submittedName>
</protein>
<dbReference type="Gene3D" id="3.40.50.1000">
    <property type="entry name" value="HAD superfamily/HAD-like"/>
    <property type="match status" value="1"/>
</dbReference>
<proteinExistence type="inferred from homology"/>
<feature type="transmembrane region" description="Helical" evidence="16">
    <location>
        <begin position="282"/>
        <end position="298"/>
    </location>
</feature>
<evidence type="ECO:0000256" key="2">
    <source>
        <dbReference type="ARBA" id="ARBA00006024"/>
    </source>
</evidence>
<dbReference type="SFLD" id="SFLDF00027">
    <property type="entry name" value="p-type_atpase"/>
    <property type="match status" value="1"/>
</dbReference>
<feature type="transmembrane region" description="Helical" evidence="16">
    <location>
        <begin position="868"/>
        <end position="890"/>
    </location>
</feature>
<dbReference type="InterPro" id="IPR006122">
    <property type="entry name" value="HMA_Cu_ion-bd"/>
</dbReference>
<dbReference type="SFLD" id="SFLDS00003">
    <property type="entry name" value="Haloacid_Dehalogenase"/>
    <property type="match status" value="1"/>
</dbReference>
<evidence type="ECO:0000256" key="14">
    <source>
        <dbReference type="ARBA" id="ARBA00023065"/>
    </source>
</evidence>
<feature type="transmembrane region" description="Helical" evidence="16">
    <location>
        <begin position="318"/>
        <end position="340"/>
    </location>
</feature>
<keyword evidence="7 16" id="KW-0547">Nucleotide-binding</keyword>
<feature type="domain" description="HMA" evidence="17">
    <location>
        <begin position="77"/>
        <end position="142"/>
    </location>
</feature>
<comment type="similarity">
    <text evidence="2 16">Belongs to the cation transport ATPase (P-type) (TC 3.A.3) family. Type IB subfamily.</text>
</comment>
<feature type="transmembrane region" description="Helical" evidence="16">
    <location>
        <begin position="245"/>
        <end position="262"/>
    </location>
</feature>
<evidence type="ECO:0000313" key="19">
    <source>
        <dbReference type="Proteomes" id="UP000256971"/>
    </source>
</evidence>
<feature type="transmembrane region" description="Helical" evidence="16">
    <location>
        <begin position="527"/>
        <end position="550"/>
    </location>
</feature>
<name>A0ABM6Y509_9PROT</name>
<dbReference type="InterPro" id="IPR059000">
    <property type="entry name" value="ATPase_P-type_domA"/>
</dbReference>
<comment type="subcellular location">
    <subcellularLocation>
        <location evidence="16">Cell membrane</location>
    </subcellularLocation>
    <subcellularLocation>
        <location evidence="1">Endomembrane system</location>
        <topology evidence="1">Multi-pass membrane protein</topology>
    </subcellularLocation>
</comment>
<evidence type="ECO:0000256" key="16">
    <source>
        <dbReference type="RuleBase" id="RU362081"/>
    </source>
</evidence>
<keyword evidence="11" id="KW-1278">Translocase</keyword>
<dbReference type="Gene3D" id="3.30.70.100">
    <property type="match status" value="3"/>
</dbReference>
<dbReference type="PROSITE" id="PS50846">
    <property type="entry name" value="HMA_2"/>
    <property type="match status" value="3"/>
</dbReference>
<dbReference type="Pfam" id="PF00702">
    <property type="entry name" value="Hydrolase"/>
    <property type="match status" value="1"/>
</dbReference>
<reference evidence="18 19" key="1">
    <citation type="submission" date="2018-08" db="EMBL/GenBank/DDBJ databases">
        <title>Complete genome sequence of type strain Thalassospira indica MCCC 1A01103T, isolated from isolated from deep seawater of the Indian Ocean.</title>
        <authorList>
            <person name="Liu Y."/>
        </authorList>
    </citation>
    <scope>NUCLEOTIDE SEQUENCE [LARGE SCALE GENOMIC DNA]</scope>
    <source>
        <strain evidence="18 19">PB8BT</strain>
    </source>
</reference>
<dbReference type="InterPro" id="IPR018303">
    <property type="entry name" value="ATPase_P-typ_P_site"/>
</dbReference>
<evidence type="ECO:0000256" key="13">
    <source>
        <dbReference type="ARBA" id="ARBA00023008"/>
    </source>
</evidence>
<evidence type="ECO:0000313" key="18">
    <source>
        <dbReference type="EMBL" id="AXO17030.1"/>
    </source>
</evidence>
<keyword evidence="10" id="KW-0460">Magnesium</keyword>
<keyword evidence="5 16" id="KW-0479">Metal-binding</keyword>
<gene>
    <name evidence="18" type="ORF">DY252_20860</name>
</gene>
<dbReference type="PANTHER" id="PTHR43520:SF8">
    <property type="entry name" value="P-TYPE CU(+) TRANSPORTER"/>
    <property type="match status" value="1"/>
</dbReference>
<dbReference type="PANTHER" id="PTHR43520">
    <property type="entry name" value="ATP7, ISOFORM B"/>
    <property type="match status" value="1"/>
</dbReference>
<keyword evidence="14" id="KW-0406">Ion transport</keyword>
<keyword evidence="3" id="KW-0813">Transport</keyword>
<dbReference type="SUPFAM" id="SSF55008">
    <property type="entry name" value="HMA, heavy metal-associated domain"/>
    <property type="match status" value="3"/>
</dbReference>
<dbReference type="InterPro" id="IPR017969">
    <property type="entry name" value="Heavy-metal-associated_CS"/>
</dbReference>
<dbReference type="InterPro" id="IPR006121">
    <property type="entry name" value="HMA_dom"/>
</dbReference>
<dbReference type="Gene3D" id="2.70.150.10">
    <property type="entry name" value="Calcium-transporting ATPase, cytoplasmic transduction domain A"/>
    <property type="match status" value="1"/>
</dbReference>
<dbReference type="CDD" id="cd02094">
    <property type="entry name" value="P-type_ATPase_Cu-like"/>
    <property type="match status" value="1"/>
</dbReference>
<keyword evidence="15 16" id="KW-0472">Membrane</keyword>
<dbReference type="NCBIfam" id="TIGR01525">
    <property type="entry name" value="ATPase-IB_hvy"/>
    <property type="match status" value="1"/>
</dbReference>
<dbReference type="EMBL" id="CP031555">
    <property type="protein sequence ID" value="AXO17030.1"/>
    <property type="molecule type" value="Genomic_DNA"/>
</dbReference>
<dbReference type="InterPro" id="IPR001757">
    <property type="entry name" value="P_typ_ATPase"/>
</dbReference>
<organism evidence="18 19">
    <name type="scientific">Thalassospira indica</name>
    <dbReference type="NCBI Taxonomy" id="1891279"/>
    <lineage>
        <taxon>Bacteria</taxon>
        <taxon>Pseudomonadati</taxon>
        <taxon>Pseudomonadota</taxon>
        <taxon>Alphaproteobacteria</taxon>
        <taxon>Rhodospirillales</taxon>
        <taxon>Thalassospiraceae</taxon>
        <taxon>Thalassospira</taxon>
    </lineage>
</organism>
<sequence length="899" mass="92765">MNAAISLPIEGMTCASCVGRVERALRAVPGVANAVVNLATEKASITTNDTVDRIALVKAVEKAGYEVPASFSAPKSALLEVPIEGMTCASCVGRVEKALKAIPGVANAVVNLATEKASITTNGPVGRAVVVKAVEDAGYAVSASFTAPAAASLEVAIEGMTCASCVGRVEKALKAVPGVTNAVVNLATEKATIQGTAAAAAVIAAIENAGYDAKVIAAATGSSQAEVDDRAEKKEAERRELTRDFTIAAVLTAPVFILEMGSHLIPGAHDMIAATIGMQNSWYLQFVLTTLVLFVPGIRFYDKGLPAIWRLAPDMNSLVAVGSLAAYLYSLVATFAPGFLPAGTVNVYYEAAAVIVTLILLGRLLEARAKGRTSEAIKRLVGLQAKTARVRRDGNTVDLPIDSVLSGDVVEVRPGDRIPVDGEVIEGESYVDESMITGEPIPVSKTSGSEVVAGTVNQKGAFAIRATAVGGNTVLSQIIRMVEEAQGSKLPIQALVDKVTMYFVPAVFAVAALTFAAWLYFGPSPALTFALVNAVAVLIIACPCAMGLATPTSIMVGTGRGAELGVLFRKGEALQLLKDAKVVAVDKTGTLTEGKPALTDLELAAGFERTTVLGLVAAVEAKSEHPIARAIVDAAEAEGIALPAVSDFESVTGFGVKAVVDGKRVEIGADRYMVELGHDVAGFAKVAERLGNEGKSPLYAAIDGKLATIIAVADPIKETTPAAIKALHDLGLKVAMITGDNKRTAKAIAARLGIDEVVAEVLPDGKVEAIRRLKAEYGKVAFVGDGINDAPALAEADVGLAIGTGTDIAIEAADVVLMSGSLTGVPNAIALSKATIGNIRQNLFWAFAYNTALIPVAAGLLYPGYGILLSPVFAAGAMALSSVFVLGNALRLKTFKVAN</sequence>
<evidence type="ECO:0000256" key="10">
    <source>
        <dbReference type="ARBA" id="ARBA00022842"/>
    </source>
</evidence>
<accession>A0ABM6Y509</accession>
<dbReference type="SFLD" id="SFLDG00002">
    <property type="entry name" value="C1.7:_P-type_atpase_like"/>
    <property type="match status" value="1"/>
</dbReference>
<feature type="transmembrane region" description="Helical" evidence="16">
    <location>
        <begin position="499"/>
        <end position="521"/>
    </location>
</feature>